<keyword evidence="3 5" id="KW-0479">Metal-binding</keyword>
<accession>A0A5C6UZC3</accession>
<feature type="binding site" description="distal binding residue" evidence="5">
    <location>
        <position position="44"/>
    </location>
    <ligand>
        <name>heme</name>
        <dbReference type="ChEBI" id="CHEBI:30413"/>
    </ligand>
    <ligandPart>
        <name>Fe</name>
        <dbReference type="ChEBI" id="CHEBI:18248"/>
    </ligandPart>
</feature>
<dbReference type="GO" id="GO:0020037">
    <property type="term" value="F:heme binding"/>
    <property type="evidence" value="ECO:0007669"/>
    <property type="project" value="InterPro"/>
</dbReference>
<evidence type="ECO:0000256" key="2">
    <source>
        <dbReference type="ARBA" id="ARBA00022617"/>
    </source>
</evidence>
<evidence type="ECO:0000256" key="4">
    <source>
        <dbReference type="ARBA" id="ARBA00023004"/>
    </source>
</evidence>
<dbReference type="GO" id="GO:0046872">
    <property type="term" value="F:metal ion binding"/>
    <property type="evidence" value="ECO:0007669"/>
    <property type="project" value="UniProtKB-KW"/>
</dbReference>
<evidence type="ECO:0000313" key="7">
    <source>
        <dbReference type="Proteomes" id="UP000321168"/>
    </source>
</evidence>
<sequence length="127" mass="15057">MEKASLNNREAIEFLVNEFYAEVRKDPLLGPVFHEVIGDNWDAHLEKMYRFWETILLNVKSYNGSPFKVHRSLPIDNKHFQRWVDLFIKKVNQHFRGTHADEAVSRAKTLGLTFSYKKDYLDKNQTN</sequence>
<reference evidence="6 7" key="1">
    <citation type="submission" date="2019-08" db="EMBL/GenBank/DDBJ databases">
        <title>Genome of Luteibaculum oceani JCM 18817.</title>
        <authorList>
            <person name="Bowman J.P."/>
        </authorList>
    </citation>
    <scope>NUCLEOTIDE SEQUENCE [LARGE SCALE GENOMIC DNA]</scope>
    <source>
        <strain evidence="6 7">JCM 18817</strain>
    </source>
</reference>
<dbReference type="OrthoDB" id="25954at2"/>
<name>A0A5C6UZC3_9FLAO</name>
<dbReference type="InterPro" id="IPR012292">
    <property type="entry name" value="Globin/Proto"/>
</dbReference>
<gene>
    <name evidence="6" type="ORF">FRX97_07835</name>
</gene>
<dbReference type="Proteomes" id="UP000321168">
    <property type="component" value="Unassembled WGS sequence"/>
</dbReference>
<dbReference type="Pfam" id="PF01152">
    <property type="entry name" value="Bac_globin"/>
    <property type="match status" value="1"/>
</dbReference>
<evidence type="ECO:0000256" key="1">
    <source>
        <dbReference type="ARBA" id="ARBA00022448"/>
    </source>
</evidence>
<dbReference type="Gene3D" id="1.10.490.10">
    <property type="entry name" value="Globins"/>
    <property type="match status" value="1"/>
</dbReference>
<dbReference type="GO" id="GO:0019825">
    <property type="term" value="F:oxygen binding"/>
    <property type="evidence" value="ECO:0007669"/>
    <property type="project" value="InterPro"/>
</dbReference>
<dbReference type="CDD" id="cd08916">
    <property type="entry name" value="TrHb3_P"/>
    <property type="match status" value="1"/>
</dbReference>
<dbReference type="EMBL" id="VORB01000006">
    <property type="protein sequence ID" value="TXC78617.1"/>
    <property type="molecule type" value="Genomic_DNA"/>
</dbReference>
<comment type="caution">
    <text evidence="6">The sequence shown here is derived from an EMBL/GenBank/DDBJ whole genome shotgun (WGS) entry which is preliminary data.</text>
</comment>
<keyword evidence="4 5" id="KW-0408">Iron</keyword>
<protein>
    <submittedName>
        <fullName evidence="6">Group III truncated hemoglobin</fullName>
    </submittedName>
</protein>
<dbReference type="InterPro" id="IPR009050">
    <property type="entry name" value="Globin-like_sf"/>
</dbReference>
<evidence type="ECO:0000313" key="6">
    <source>
        <dbReference type="EMBL" id="TXC78617.1"/>
    </source>
</evidence>
<evidence type="ECO:0000256" key="3">
    <source>
        <dbReference type="ARBA" id="ARBA00022723"/>
    </source>
</evidence>
<dbReference type="InterPro" id="IPR001486">
    <property type="entry name" value="Hemoglobin_trunc"/>
</dbReference>
<dbReference type="RefSeq" id="WP_147014644.1">
    <property type="nucleotide sequence ID" value="NZ_VORB01000006.1"/>
</dbReference>
<dbReference type="SUPFAM" id="SSF46458">
    <property type="entry name" value="Globin-like"/>
    <property type="match status" value="1"/>
</dbReference>
<organism evidence="6 7">
    <name type="scientific">Luteibaculum oceani</name>
    <dbReference type="NCBI Taxonomy" id="1294296"/>
    <lineage>
        <taxon>Bacteria</taxon>
        <taxon>Pseudomonadati</taxon>
        <taxon>Bacteroidota</taxon>
        <taxon>Flavobacteriia</taxon>
        <taxon>Flavobacteriales</taxon>
        <taxon>Luteibaculaceae</taxon>
        <taxon>Luteibaculum</taxon>
    </lineage>
</organism>
<dbReference type="AlphaFoldDB" id="A0A5C6UZC3"/>
<proteinExistence type="predicted"/>
<keyword evidence="7" id="KW-1185">Reference proteome</keyword>
<keyword evidence="2 5" id="KW-0349">Heme</keyword>
<keyword evidence="1" id="KW-0813">Transport</keyword>
<evidence type="ECO:0000256" key="5">
    <source>
        <dbReference type="PIRSR" id="PIRSR601486-1"/>
    </source>
</evidence>